<proteinExistence type="predicted"/>
<feature type="signal peptide" evidence="1">
    <location>
        <begin position="1"/>
        <end position="31"/>
    </location>
</feature>
<reference evidence="2 3" key="1">
    <citation type="submission" date="2020-08" db="EMBL/GenBank/DDBJ databases">
        <title>Genomic Encyclopedia of Type Strains, Phase III (KMG-III): the genomes of soil and plant-associated and newly described type strains.</title>
        <authorList>
            <person name="Whitman W."/>
        </authorList>
    </citation>
    <scope>NUCLEOTIDE SEQUENCE [LARGE SCALE GENOMIC DNA]</scope>
    <source>
        <strain evidence="2 3">CECT 8571</strain>
    </source>
</reference>
<dbReference type="RefSeq" id="WP_183908200.1">
    <property type="nucleotide sequence ID" value="NZ_JACHXZ010000001.1"/>
</dbReference>
<keyword evidence="1" id="KW-0732">Signal</keyword>
<evidence type="ECO:0000313" key="2">
    <source>
        <dbReference type="EMBL" id="MBB3167459.1"/>
    </source>
</evidence>
<feature type="chain" id="PRO_5032942002" description="Acyloxyacyl hydrolase" evidence="1">
    <location>
        <begin position="32"/>
        <end position="193"/>
    </location>
</feature>
<dbReference type="Pfam" id="PF09411">
    <property type="entry name" value="PagL"/>
    <property type="match status" value="1"/>
</dbReference>
<protein>
    <recommendedName>
        <fullName evidence="4">Acyloxyacyl hydrolase</fullName>
    </recommendedName>
</protein>
<comment type="caution">
    <text evidence="2">The sequence shown here is derived from an EMBL/GenBank/DDBJ whole genome shotgun (WGS) entry which is preliminary data.</text>
</comment>
<dbReference type="InterPro" id="IPR018550">
    <property type="entry name" value="Lipid-A_deacylase-rel"/>
</dbReference>
<dbReference type="Gene3D" id="2.40.160.20">
    <property type="match status" value="1"/>
</dbReference>
<sequence>MTKRNVPAPQRHSAHALLLALTLCATSMVQAQVIQDTDLWLYAGGGKQLHTDEQDNRVVGIDVNLWHHPYSDIQTWSLGAGVSKLTADHGDIRELTAVSIYPQLTLKLPVTRWVKPFFFVRALGPTYLSEQGLGERKQAYFWAFQSQVGVGAYLGDTGTWTANVSFRHYSNAGTGKPNEGIDTLMVLTLGHRF</sequence>
<dbReference type="AlphaFoldDB" id="A0A839ULL8"/>
<gene>
    <name evidence="2" type="ORF">FHS30_000635</name>
</gene>
<dbReference type="EMBL" id="JACHXZ010000001">
    <property type="protein sequence ID" value="MBB3167459.1"/>
    <property type="molecule type" value="Genomic_DNA"/>
</dbReference>
<organism evidence="2 3">
    <name type="scientific">Simiduia aestuariiviva</name>
    <dbReference type="NCBI Taxonomy" id="1510459"/>
    <lineage>
        <taxon>Bacteria</taxon>
        <taxon>Pseudomonadati</taxon>
        <taxon>Pseudomonadota</taxon>
        <taxon>Gammaproteobacteria</taxon>
        <taxon>Cellvibrionales</taxon>
        <taxon>Cellvibrionaceae</taxon>
        <taxon>Simiduia</taxon>
    </lineage>
</organism>
<evidence type="ECO:0000256" key="1">
    <source>
        <dbReference type="SAM" id="SignalP"/>
    </source>
</evidence>
<evidence type="ECO:0000313" key="3">
    <source>
        <dbReference type="Proteomes" id="UP000559987"/>
    </source>
</evidence>
<evidence type="ECO:0008006" key="4">
    <source>
        <dbReference type="Google" id="ProtNLM"/>
    </source>
</evidence>
<dbReference type="Proteomes" id="UP000559987">
    <property type="component" value="Unassembled WGS sequence"/>
</dbReference>
<keyword evidence="3" id="KW-1185">Reference proteome</keyword>
<accession>A0A839ULL8</accession>
<name>A0A839ULL8_9GAMM</name>